<dbReference type="Gene3D" id="3.30.420.10">
    <property type="entry name" value="Ribonuclease H-like superfamily/Ribonuclease H"/>
    <property type="match status" value="1"/>
</dbReference>
<reference evidence="5" key="1">
    <citation type="submission" date="2016-10" db="EMBL/GenBank/DDBJ databases">
        <authorList>
            <person name="Varghese N."/>
            <person name="Submissions S."/>
        </authorList>
    </citation>
    <scope>NUCLEOTIDE SEQUENCE [LARGE SCALE GENOMIC DNA]</scope>
    <source>
        <strain evidence="5">DSM 20524</strain>
    </source>
</reference>
<dbReference type="Pfam" id="PF00665">
    <property type="entry name" value="rve"/>
    <property type="match status" value="1"/>
</dbReference>
<organism evidence="4 5">
    <name type="scientific">Corynebacterium cystitidis DSM 20524</name>
    <dbReference type="NCBI Taxonomy" id="1121357"/>
    <lineage>
        <taxon>Bacteria</taxon>
        <taxon>Bacillati</taxon>
        <taxon>Actinomycetota</taxon>
        <taxon>Actinomycetes</taxon>
        <taxon>Mycobacteriales</taxon>
        <taxon>Corynebacteriaceae</taxon>
        <taxon>Corynebacterium</taxon>
    </lineage>
</organism>
<name>A0A1H9WQR1_9CORY</name>
<dbReference type="GO" id="GO:0015074">
    <property type="term" value="P:DNA integration"/>
    <property type="evidence" value="ECO:0007669"/>
    <property type="project" value="InterPro"/>
</dbReference>
<accession>A0A1H9WQR1</accession>
<evidence type="ECO:0000256" key="1">
    <source>
        <dbReference type="ARBA" id="ARBA00002286"/>
    </source>
</evidence>
<dbReference type="InterPro" id="IPR050900">
    <property type="entry name" value="Transposase_IS3/IS150/IS904"/>
</dbReference>
<dbReference type="RefSeq" id="WP_092261192.1">
    <property type="nucleotide sequence ID" value="NZ_CP047199.1"/>
</dbReference>
<gene>
    <name evidence="4" type="ORF">SAMN05661109_02853</name>
</gene>
<dbReference type="InterPro" id="IPR025948">
    <property type="entry name" value="HTH-like_dom"/>
</dbReference>
<dbReference type="InterPro" id="IPR012337">
    <property type="entry name" value="RNaseH-like_sf"/>
</dbReference>
<evidence type="ECO:0000259" key="2">
    <source>
        <dbReference type="Pfam" id="PF00665"/>
    </source>
</evidence>
<dbReference type="SUPFAM" id="SSF53098">
    <property type="entry name" value="Ribonuclease H-like"/>
    <property type="match status" value="1"/>
</dbReference>
<dbReference type="PANTHER" id="PTHR46889">
    <property type="entry name" value="TRANSPOSASE INSF FOR INSERTION SEQUENCE IS3B-RELATED"/>
    <property type="match status" value="1"/>
</dbReference>
<feature type="domain" description="HTH-like" evidence="3">
    <location>
        <begin position="32"/>
        <end position="89"/>
    </location>
</feature>
<feature type="domain" description="Integrase catalytic" evidence="2">
    <location>
        <begin position="115"/>
        <end position="177"/>
    </location>
</feature>
<keyword evidence="5" id="KW-1185">Reference proteome</keyword>
<dbReference type="AlphaFoldDB" id="A0A1H9WQR1"/>
<protein>
    <submittedName>
        <fullName evidence="4">Integrase core domain-containing protein</fullName>
    </submittedName>
</protein>
<dbReference type="EMBL" id="FOGQ01000036">
    <property type="protein sequence ID" value="SES36154.1"/>
    <property type="molecule type" value="Genomic_DNA"/>
</dbReference>
<dbReference type="Pfam" id="PF13276">
    <property type="entry name" value="HTH_21"/>
    <property type="match status" value="1"/>
</dbReference>
<proteinExistence type="predicted"/>
<dbReference type="Proteomes" id="UP000198929">
    <property type="component" value="Unassembled WGS sequence"/>
</dbReference>
<evidence type="ECO:0000313" key="4">
    <source>
        <dbReference type="EMBL" id="SES36154.1"/>
    </source>
</evidence>
<dbReference type="STRING" id="1121357.SAMN05661109_02853"/>
<dbReference type="InterPro" id="IPR036397">
    <property type="entry name" value="RNaseH_sf"/>
</dbReference>
<dbReference type="InterPro" id="IPR001584">
    <property type="entry name" value="Integrase_cat-core"/>
</dbReference>
<dbReference type="GO" id="GO:0003676">
    <property type="term" value="F:nucleic acid binding"/>
    <property type="evidence" value="ECO:0007669"/>
    <property type="project" value="InterPro"/>
</dbReference>
<dbReference type="PANTHER" id="PTHR46889:SF5">
    <property type="entry name" value="INTEGRASE PROTEIN"/>
    <property type="match status" value="1"/>
</dbReference>
<evidence type="ECO:0000259" key="3">
    <source>
        <dbReference type="Pfam" id="PF13276"/>
    </source>
</evidence>
<comment type="function">
    <text evidence="1">Involved in the transposition of the insertion sequence.</text>
</comment>
<sequence>MRQVLQEHEYSISPATYYRYQQRGFGPTQAELEDAYAAHRLYKLWVDNKRVYGKLKLWEEAKRQGWIIGRDQVRRLMNILGITGVSRRKTIRTTISNPAAERIADRIKRAWKEATHPDQWWVADFTYMPTACSFSYVAFVEDVYTRELLAFVVDDRPDRWLVIRALKQAVAHRRRQDPTFDTAGVIHH</sequence>
<evidence type="ECO:0000313" key="5">
    <source>
        <dbReference type="Proteomes" id="UP000198929"/>
    </source>
</evidence>